<evidence type="ECO:0000313" key="2">
    <source>
        <dbReference type="Proteomes" id="UP000799771"/>
    </source>
</evidence>
<keyword evidence="2" id="KW-1185">Reference proteome</keyword>
<dbReference type="GeneID" id="54413846"/>
<gene>
    <name evidence="1" type="ORF">P153DRAFT_8017</name>
</gene>
<organism evidence="1 2">
    <name type="scientific">Dothidotthia symphoricarpi CBS 119687</name>
    <dbReference type="NCBI Taxonomy" id="1392245"/>
    <lineage>
        <taxon>Eukaryota</taxon>
        <taxon>Fungi</taxon>
        <taxon>Dikarya</taxon>
        <taxon>Ascomycota</taxon>
        <taxon>Pezizomycotina</taxon>
        <taxon>Dothideomycetes</taxon>
        <taxon>Pleosporomycetidae</taxon>
        <taxon>Pleosporales</taxon>
        <taxon>Dothidotthiaceae</taxon>
        <taxon>Dothidotthia</taxon>
    </lineage>
</organism>
<dbReference type="AlphaFoldDB" id="A0A6A6AW10"/>
<protein>
    <submittedName>
        <fullName evidence="1">Uncharacterized protein</fullName>
    </submittedName>
</protein>
<sequence>MESKYSQSGQAAANRLCYIHRGAWGPVRVPLSPRYLMVDQALACATSWECPIPGCRTHLGHALTLGLYIVSAAQCAVDPHYSWLHQERGRRVVHERWGRKCSMQPRQAKGSRPCRSTNLGSQVPPTAERLSILRLPLNISCCALVRLHFIKGWGCPRLFHRLPRSLCLAAAAADYHAFRFMTSTAVECSTTS</sequence>
<dbReference type="Proteomes" id="UP000799771">
    <property type="component" value="Unassembled WGS sequence"/>
</dbReference>
<name>A0A6A6AW10_9PLEO</name>
<accession>A0A6A6AW10</accession>
<evidence type="ECO:0000313" key="1">
    <source>
        <dbReference type="EMBL" id="KAF2134711.1"/>
    </source>
</evidence>
<reference evidence="1" key="1">
    <citation type="journal article" date="2020" name="Stud. Mycol.">
        <title>101 Dothideomycetes genomes: a test case for predicting lifestyles and emergence of pathogens.</title>
        <authorList>
            <person name="Haridas S."/>
            <person name="Albert R."/>
            <person name="Binder M."/>
            <person name="Bloem J."/>
            <person name="Labutti K."/>
            <person name="Salamov A."/>
            <person name="Andreopoulos B."/>
            <person name="Baker S."/>
            <person name="Barry K."/>
            <person name="Bills G."/>
            <person name="Bluhm B."/>
            <person name="Cannon C."/>
            <person name="Castanera R."/>
            <person name="Culley D."/>
            <person name="Daum C."/>
            <person name="Ezra D."/>
            <person name="Gonzalez J."/>
            <person name="Henrissat B."/>
            <person name="Kuo A."/>
            <person name="Liang C."/>
            <person name="Lipzen A."/>
            <person name="Lutzoni F."/>
            <person name="Magnuson J."/>
            <person name="Mondo S."/>
            <person name="Nolan M."/>
            <person name="Ohm R."/>
            <person name="Pangilinan J."/>
            <person name="Park H.-J."/>
            <person name="Ramirez L."/>
            <person name="Alfaro M."/>
            <person name="Sun H."/>
            <person name="Tritt A."/>
            <person name="Yoshinaga Y."/>
            <person name="Zwiers L.-H."/>
            <person name="Turgeon B."/>
            <person name="Goodwin S."/>
            <person name="Spatafora J."/>
            <person name="Crous P."/>
            <person name="Grigoriev I."/>
        </authorList>
    </citation>
    <scope>NUCLEOTIDE SEQUENCE</scope>
    <source>
        <strain evidence="1">CBS 119687</strain>
    </source>
</reference>
<dbReference type="RefSeq" id="XP_033529098.1">
    <property type="nucleotide sequence ID" value="XM_033673414.1"/>
</dbReference>
<dbReference type="EMBL" id="ML977497">
    <property type="protein sequence ID" value="KAF2134711.1"/>
    <property type="molecule type" value="Genomic_DNA"/>
</dbReference>
<proteinExistence type="predicted"/>